<name>A0ABW1KWR6_9PROT</name>
<keyword evidence="7 19" id="KW-0349">Heme</keyword>
<keyword evidence="6 19" id="KW-0997">Cell inner membrane</keyword>
<evidence type="ECO:0000256" key="4">
    <source>
        <dbReference type="ARBA" id="ARBA00022448"/>
    </source>
</evidence>
<dbReference type="PANTHER" id="PTHR33751:SF1">
    <property type="entry name" value="CBB3-TYPE CYTOCHROME C OXIDASE SUBUNIT FIXP"/>
    <property type="match status" value="1"/>
</dbReference>
<dbReference type="InterPro" id="IPR050597">
    <property type="entry name" value="Cytochrome_c_Oxidase_Subunit"/>
</dbReference>
<dbReference type="EMBL" id="JBHPON010000002">
    <property type="protein sequence ID" value="MFC6036414.1"/>
    <property type="molecule type" value="Genomic_DNA"/>
</dbReference>
<evidence type="ECO:0000256" key="13">
    <source>
        <dbReference type="ARBA" id="ARBA00022982"/>
    </source>
</evidence>
<evidence type="ECO:0000256" key="9">
    <source>
        <dbReference type="ARBA" id="ARBA00022692"/>
    </source>
</evidence>
<dbReference type="PRINTS" id="PR00605">
    <property type="entry name" value="CYTCHROMECIC"/>
</dbReference>
<keyword evidence="10 19" id="KW-0479">Metal-binding</keyword>
<evidence type="ECO:0000256" key="6">
    <source>
        <dbReference type="ARBA" id="ARBA00022519"/>
    </source>
</evidence>
<keyword evidence="14 20" id="KW-1133">Transmembrane helix</keyword>
<keyword evidence="9 20" id="KW-0812">Transmembrane</keyword>
<evidence type="ECO:0000256" key="12">
    <source>
        <dbReference type="ARBA" id="ARBA00022781"/>
    </source>
</evidence>
<dbReference type="InterPro" id="IPR004678">
    <property type="entry name" value="Cyt_c_oxidase_cbb3_su3"/>
</dbReference>
<evidence type="ECO:0000256" key="20">
    <source>
        <dbReference type="SAM" id="Phobius"/>
    </source>
</evidence>
<feature type="domain" description="Cytochrome c" evidence="21">
    <location>
        <begin position="109"/>
        <end position="198"/>
    </location>
</feature>
<evidence type="ECO:0000256" key="3">
    <source>
        <dbReference type="ARBA" id="ARBA00006113"/>
    </source>
</evidence>
<dbReference type="NCBIfam" id="TIGR00782">
    <property type="entry name" value="ccoP"/>
    <property type="match status" value="1"/>
</dbReference>
<feature type="domain" description="Cytochrome c" evidence="21">
    <location>
        <begin position="205"/>
        <end position="286"/>
    </location>
</feature>
<proteinExistence type="inferred from homology"/>
<evidence type="ECO:0000256" key="11">
    <source>
        <dbReference type="ARBA" id="ARBA00022737"/>
    </source>
</evidence>
<dbReference type="Gene3D" id="6.10.280.130">
    <property type="match status" value="1"/>
</dbReference>
<evidence type="ECO:0000256" key="2">
    <source>
        <dbReference type="ARBA" id="ARBA00004673"/>
    </source>
</evidence>
<keyword evidence="4 19" id="KW-0813">Transport</keyword>
<dbReference type="PANTHER" id="PTHR33751">
    <property type="entry name" value="CBB3-TYPE CYTOCHROME C OXIDASE SUBUNIT FIXP"/>
    <property type="match status" value="1"/>
</dbReference>
<comment type="pathway">
    <text evidence="2 19">Energy metabolism; oxidative phosphorylation.</text>
</comment>
<comment type="function">
    <text evidence="19">C-type cytochrome. Part of the cbb3-type cytochrome c oxidase complex.</text>
</comment>
<reference evidence="22 23" key="1">
    <citation type="submission" date="2024-09" db="EMBL/GenBank/DDBJ databases">
        <authorList>
            <person name="Zhang Z.-H."/>
        </authorList>
    </citation>
    <scope>NUCLEOTIDE SEQUENCE [LARGE SCALE GENOMIC DNA]</scope>
    <source>
        <strain evidence="22 23">HHTR114</strain>
    </source>
</reference>
<evidence type="ECO:0000313" key="23">
    <source>
        <dbReference type="Proteomes" id="UP001596116"/>
    </source>
</evidence>
<dbReference type="InterPro" id="IPR009056">
    <property type="entry name" value="Cyt_c-like_dom"/>
</dbReference>
<dbReference type="Gene3D" id="1.10.760.10">
    <property type="entry name" value="Cytochrome c-like domain"/>
    <property type="match status" value="2"/>
</dbReference>
<gene>
    <name evidence="22" type="primary">ccoP</name>
    <name evidence="22" type="ORF">ACFMB1_12735</name>
</gene>
<dbReference type="SUPFAM" id="SSF46626">
    <property type="entry name" value="Cytochrome c"/>
    <property type="match status" value="2"/>
</dbReference>
<keyword evidence="13 19" id="KW-0249">Electron transport</keyword>
<evidence type="ECO:0000256" key="18">
    <source>
        <dbReference type="ARBA" id="ARBA00023136"/>
    </source>
</evidence>
<evidence type="ECO:0000256" key="19">
    <source>
        <dbReference type="PIRNR" id="PIRNR000006"/>
    </source>
</evidence>
<comment type="caution">
    <text evidence="22">The sequence shown here is derived from an EMBL/GenBank/DDBJ whole genome shotgun (WGS) entry which is preliminary data.</text>
</comment>
<organism evidence="22 23">
    <name type="scientific">Hyphococcus aureus</name>
    <dbReference type="NCBI Taxonomy" id="2666033"/>
    <lineage>
        <taxon>Bacteria</taxon>
        <taxon>Pseudomonadati</taxon>
        <taxon>Pseudomonadota</taxon>
        <taxon>Alphaproteobacteria</taxon>
        <taxon>Parvularculales</taxon>
        <taxon>Parvularculaceae</taxon>
        <taxon>Hyphococcus</taxon>
    </lineage>
</organism>
<keyword evidence="11" id="KW-0677">Repeat</keyword>
<keyword evidence="15 19" id="KW-0560">Oxidoreductase</keyword>
<accession>A0ABW1KWR6</accession>
<dbReference type="PIRSF" id="PIRSF000006">
    <property type="entry name" value="Cbb3-Cox_fixP"/>
    <property type="match status" value="1"/>
</dbReference>
<dbReference type="InterPro" id="IPR008168">
    <property type="entry name" value="Cyt_C_IC"/>
</dbReference>
<comment type="subcellular location">
    <subcellularLocation>
        <location evidence="1 19">Cell inner membrane</location>
    </subcellularLocation>
</comment>
<evidence type="ECO:0000259" key="21">
    <source>
        <dbReference type="PROSITE" id="PS51007"/>
    </source>
</evidence>
<dbReference type="RefSeq" id="WP_379882355.1">
    <property type="nucleotide sequence ID" value="NZ_JBHPON010000002.1"/>
</dbReference>
<dbReference type="Pfam" id="PF13442">
    <property type="entry name" value="Cytochrome_CBB3"/>
    <property type="match status" value="2"/>
</dbReference>
<evidence type="ECO:0000256" key="14">
    <source>
        <dbReference type="ARBA" id="ARBA00022989"/>
    </source>
</evidence>
<evidence type="ECO:0000256" key="16">
    <source>
        <dbReference type="ARBA" id="ARBA00023004"/>
    </source>
</evidence>
<comment type="similarity">
    <text evidence="3 19">Belongs to the CcoP / FixP family.</text>
</comment>
<keyword evidence="12 19" id="KW-0375">Hydrogen ion transport</keyword>
<dbReference type="PROSITE" id="PS51007">
    <property type="entry name" value="CYTC"/>
    <property type="match status" value="2"/>
</dbReference>
<comment type="cofactor">
    <cofactor evidence="19">
        <name>heme c</name>
        <dbReference type="ChEBI" id="CHEBI:61717"/>
    </cofactor>
    <text evidence="19">Binds 2 heme C groups per subunit.</text>
</comment>
<sequence>MSDKEIDETTGVETTGHSWDDIRELNNPLPRWWLIVWYISIVWAIGYWVVMPSWPGITGYLKGTRNHSERANVEVAVAELDAQRADATRRLLTAPNMEAIENDPDLQAFALAAGESLFGDNCATCHGAGGQGFKGYPNLNDDDWLWGGKLEDIRQTIRYGIRSDHAQAHLSLMQAYGAGGLLPRETVDDLVHYVRSLSGQEHDEAAAMRAAPVFQVQCVQCHGAEGKGDQSQGAPNLTDPIWLYGGDAMTIRETLWNGRGGVMPTWEGRLSEEEILALAVYVHSLGGGE</sequence>
<evidence type="ECO:0000256" key="5">
    <source>
        <dbReference type="ARBA" id="ARBA00022475"/>
    </source>
</evidence>
<evidence type="ECO:0000256" key="15">
    <source>
        <dbReference type="ARBA" id="ARBA00023002"/>
    </source>
</evidence>
<protein>
    <recommendedName>
        <fullName evidence="19">Cbb3-type cytochrome c oxidase subunit</fullName>
    </recommendedName>
</protein>
<keyword evidence="5 19" id="KW-1003">Cell membrane</keyword>
<evidence type="ECO:0000256" key="7">
    <source>
        <dbReference type="ARBA" id="ARBA00022617"/>
    </source>
</evidence>
<evidence type="ECO:0000313" key="22">
    <source>
        <dbReference type="EMBL" id="MFC6036414.1"/>
    </source>
</evidence>
<keyword evidence="18 19" id="KW-0472">Membrane</keyword>
<evidence type="ECO:0000256" key="17">
    <source>
        <dbReference type="ARBA" id="ARBA00023065"/>
    </source>
</evidence>
<keyword evidence="8 19" id="KW-0679">Respiratory chain</keyword>
<evidence type="ECO:0000256" key="1">
    <source>
        <dbReference type="ARBA" id="ARBA00004533"/>
    </source>
</evidence>
<evidence type="ECO:0000256" key="10">
    <source>
        <dbReference type="ARBA" id="ARBA00022723"/>
    </source>
</evidence>
<dbReference type="InterPro" id="IPR036909">
    <property type="entry name" value="Cyt_c-like_dom_sf"/>
</dbReference>
<keyword evidence="17 19" id="KW-0406">Ion transport</keyword>
<dbReference type="Proteomes" id="UP001596116">
    <property type="component" value="Unassembled WGS sequence"/>
</dbReference>
<dbReference type="InterPro" id="IPR032858">
    <property type="entry name" value="CcoP_N"/>
</dbReference>
<keyword evidence="16 19" id="KW-0408">Iron</keyword>
<keyword evidence="23" id="KW-1185">Reference proteome</keyword>
<dbReference type="Pfam" id="PF14715">
    <property type="entry name" value="FixP_N"/>
    <property type="match status" value="1"/>
</dbReference>
<comment type="subunit">
    <text evidence="19">Component of the cbb3-type cytochrome c oxidase.</text>
</comment>
<feature type="transmembrane region" description="Helical" evidence="20">
    <location>
        <begin position="32"/>
        <end position="50"/>
    </location>
</feature>
<dbReference type="InterPro" id="IPR038414">
    <property type="entry name" value="CcoP_N_sf"/>
</dbReference>
<evidence type="ECO:0000256" key="8">
    <source>
        <dbReference type="ARBA" id="ARBA00022660"/>
    </source>
</evidence>